<sequence>MSDKPSPKNLKTKIQSFLHIPDRTDAARVSDTASEVTLAPRNRSNMVKGSQGRAATALYNGDQCFGTCCRGSGYSR</sequence>
<dbReference type="AlphaFoldDB" id="A0A5N7DU09"/>
<reference evidence="1 2" key="1">
    <citation type="submission" date="2019-04" db="EMBL/GenBank/DDBJ databases">
        <authorList>
            <consortium name="DOE Joint Genome Institute"/>
            <person name="Mondo S."/>
            <person name="Kjaerbolling I."/>
            <person name="Vesth T."/>
            <person name="Frisvad J.C."/>
            <person name="Nybo J.L."/>
            <person name="Theobald S."/>
            <person name="Kildgaard S."/>
            <person name="Isbrandt T."/>
            <person name="Kuo A."/>
            <person name="Sato A."/>
            <person name="Lyhne E.K."/>
            <person name="Kogle M.E."/>
            <person name="Wiebenga A."/>
            <person name="Kun R.S."/>
            <person name="Lubbers R.J."/>
            <person name="Makela M.R."/>
            <person name="Barry K."/>
            <person name="Chovatia M."/>
            <person name="Clum A."/>
            <person name="Daum C."/>
            <person name="Haridas S."/>
            <person name="He G."/>
            <person name="LaButti K."/>
            <person name="Lipzen A."/>
            <person name="Riley R."/>
            <person name="Salamov A."/>
            <person name="Simmons B.A."/>
            <person name="Magnuson J.K."/>
            <person name="Henrissat B."/>
            <person name="Mortensen U.H."/>
            <person name="Larsen T.O."/>
            <person name="Devries R.P."/>
            <person name="Grigoriev I.V."/>
            <person name="Machida M."/>
            <person name="Baker S.E."/>
            <person name="Andersen M.R."/>
            <person name="Cantor M.N."/>
            <person name="Hua S.X."/>
        </authorList>
    </citation>
    <scope>NUCLEOTIDE SEQUENCE [LARGE SCALE GENOMIC DNA]</scope>
    <source>
        <strain evidence="1 2">CBS 119388</strain>
    </source>
</reference>
<name>A0A5N7DU09_9EURO</name>
<gene>
    <name evidence="1" type="ORF">BDV37DRAFT_277866</name>
</gene>
<organism evidence="1 2">
    <name type="scientific">Aspergillus pseudonomiae</name>
    <dbReference type="NCBI Taxonomy" id="1506151"/>
    <lineage>
        <taxon>Eukaryota</taxon>
        <taxon>Fungi</taxon>
        <taxon>Dikarya</taxon>
        <taxon>Ascomycota</taxon>
        <taxon>Pezizomycotina</taxon>
        <taxon>Eurotiomycetes</taxon>
        <taxon>Eurotiomycetidae</taxon>
        <taxon>Eurotiales</taxon>
        <taxon>Aspergillaceae</taxon>
        <taxon>Aspergillus</taxon>
        <taxon>Aspergillus subgen. Circumdati</taxon>
    </lineage>
</organism>
<dbReference type="OrthoDB" id="4504060at2759"/>
<protein>
    <submittedName>
        <fullName evidence="1">Uncharacterized protein</fullName>
    </submittedName>
</protein>
<dbReference type="GeneID" id="43670574"/>
<keyword evidence="2" id="KW-1185">Reference proteome</keyword>
<evidence type="ECO:0000313" key="1">
    <source>
        <dbReference type="EMBL" id="KAE8409523.1"/>
    </source>
</evidence>
<proteinExistence type="predicted"/>
<evidence type="ECO:0000313" key="2">
    <source>
        <dbReference type="Proteomes" id="UP000325579"/>
    </source>
</evidence>
<dbReference type="RefSeq" id="XP_031946842.1">
    <property type="nucleotide sequence ID" value="XM_032085883.1"/>
</dbReference>
<dbReference type="EMBL" id="ML736739">
    <property type="protein sequence ID" value="KAE8409523.1"/>
    <property type="molecule type" value="Genomic_DNA"/>
</dbReference>
<dbReference type="Proteomes" id="UP000325579">
    <property type="component" value="Unassembled WGS sequence"/>
</dbReference>
<accession>A0A5N7DU09</accession>